<evidence type="ECO:0000256" key="8">
    <source>
        <dbReference type="SAM" id="MobiDB-lite"/>
    </source>
</evidence>
<proteinExistence type="predicted"/>
<dbReference type="InterPro" id="IPR013087">
    <property type="entry name" value="Znf_C2H2_type"/>
</dbReference>
<dbReference type="FunFam" id="1.10.4020.10:FF:000001">
    <property type="entry name" value="zinc finger protein 263 isoform X1"/>
    <property type="match status" value="1"/>
</dbReference>
<dbReference type="FunFam" id="3.30.160.60:FF:000446">
    <property type="entry name" value="Zinc finger protein"/>
    <property type="match status" value="1"/>
</dbReference>
<evidence type="ECO:0000256" key="5">
    <source>
        <dbReference type="ARBA" id="ARBA00022833"/>
    </source>
</evidence>
<evidence type="ECO:0000256" key="6">
    <source>
        <dbReference type="ARBA" id="ARBA00023242"/>
    </source>
</evidence>
<organism evidence="11 12">
    <name type="scientific">Laticauda laticaudata</name>
    <name type="common">Blue-ringed sea krait</name>
    <name type="synonym">Blue-lipped sea krait</name>
    <dbReference type="NCBI Taxonomy" id="8630"/>
    <lineage>
        <taxon>Eukaryota</taxon>
        <taxon>Metazoa</taxon>
        <taxon>Chordata</taxon>
        <taxon>Craniata</taxon>
        <taxon>Vertebrata</taxon>
        <taxon>Euteleostomi</taxon>
        <taxon>Lepidosauria</taxon>
        <taxon>Squamata</taxon>
        <taxon>Bifurcata</taxon>
        <taxon>Unidentata</taxon>
        <taxon>Episquamata</taxon>
        <taxon>Toxicofera</taxon>
        <taxon>Serpentes</taxon>
        <taxon>Colubroidea</taxon>
        <taxon>Elapidae</taxon>
        <taxon>Laticaudinae</taxon>
        <taxon>Laticauda</taxon>
    </lineage>
</organism>
<comment type="subcellular location">
    <subcellularLocation>
        <location evidence="1">Nucleus</location>
    </subcellularLocation>
</comment>
<keyword evidence="5" id="KW-0862">Zinc</keyword>
<dbReference type="SMART" id="SM00431">
    <property type="entry name" value="SCAN"/>
    <property type="match status" value="1"/>
</dbReference>
<dbReference type="Gene3D" id="3.30.160.60">
    <property type="entry name" value="Classic Zinc Finger"/>
    <property type="match status" value="2"/>
</dbReference>
<dbReference type="InterPro" id="IPR050916">
    <property type="entry name" value="SCAN-C2H2_zinc_finger"/>
</dbReference>
<dbReference type="AlphaFoldDB" id="A0A8C5SJV9"/>
<keyword evidence="6" id="KW-0539">Nucleus</keyword>
<feature type="compositionally biased region" description="Polar residues" evidence="8">
    <location>
        <begin position="444"/>
        <end position="473"/>
    </location>
</feature>
<sequence length="546" mass="62931">MEARWETQWQQFLKTLQPSHSREGNPTRSRNSPWEDPKAFLASFEQVARACRWPRGEWVTHLLPALCGEAEEAFRNLDTIYQGDYESVKAAILKGEATKMEAQRQRFRQFCCQEVEDPRIVYKQIQELCHQWLKPERHTKEQILELLILEQFLASLPPKLQSWVQPRRPDTCSQAVALVDDFLQNRQGTKSEGHPDTQNEELVDFERVEKEPLETVKKENIEVEIKVPGNGTKSPNHISSLLPLEGPGVVQSGLKEELMDLKETDVHLQAAKQRLTHAAHQSTAWQVLQEEPRNIGGLSEEGDRKENRVKVEDFQGGEDAEEICGQDTVICPENLPLKAEMEGESGVSNPHRWRPPLEIERRHNMLEKDLTTAVPEKTNKGKMSMFSQYDRRYLYQVELNRIPSMEKLDQCPQRFEGSYQHTSNMNQEEKGIVSEKRVEIAENGTGNNANTYLSNNLRETDSNSPESGKTLTNPNSLNRFPVCNPEEEWYECSHCGKGFNKAKYWKQHQKIHTGEKPYKCSHCGKCFNQSGNLKTQRIHTERDPTM</sequence>
<dbReference type="InterPro" id="IPR036236">
    <property type="entry name" value="Znf_C2H2_sf"/>
</dbReference>
<dbReference type="FunFam" id="3.30.160.60:FF:001498">
    <property type="entry name" value="Zinc finger protein 404"/>
    <property type="match status" value="1"/>
</dbReference>
<protein>
    <submittedName>
        <fullName evidence="11">Uncharacterized protein</fullName>
    </submittedName>
</protein>
<dbReference type="PROSITE" id="PS00028">
    <property type="entry name" value="ZINC_FINGER_C2H2_1"/>
    <property type="match status" value="1"/>
</dbReference>
<feature type="region of interest" description="Disordered" evidence="8">
    <location>
        <begin position="442"/>
        <end position="473"/>
    </location>
</feature>
<reference evidence="11" key="1">
    <citation type="submission" date="2025-08" db="UniProtKB">
        <authorList>
            <consortium name="Ensembl"/>
        </authorList>
    </citation>
    <scope>IDENTIFICATION</scope>
</reference>
<dbReference type="Proteomes" id="UP000694406">
    <property type="component" value="Unplaced"/>
</dbReference>
<dbReference type="Gene3D" id="1.10.4020.10">
    <property type="entry name" value="DNA breaking-rejoining enzymes"/>
    <property type="match status" value="1"/>
</dbReference>
<dbReference type="InterPro" id="IPR038269">
    <property type="entry name" value="SCAN_sf"/>
</dbReference>
<dbReference type="PANTHER" id="PTHR45935">
    <property type="entry name" value="PROTEIN ZBED8-RELATED"/>
    <property type="match status" value="1"/>
</dbReference>
<reference evidence="11" key="2">
    <citation type="submission" date="2025-09" db="UniProtKB">
        <authorList>
            <consortium name="Ensembl"/>
        </authorList>
    </citation>
    <scope>IDENTIFICATION</scope>
</reference>
<evidence type="ECO:0000256" key="7">
    <source>
        <dbReference type="PROSITE-ProRule" id="PRU00042"/>
    </source>
</evidence>
<evidence type="ECO:0000256" key="3">
    <source>
        <dbReference type="ARBA" id="ARBA00022737"/>
    </source>
</evidence>
<dbReference type="SUPFAM" id="SSF57667">
    <property type="entry name" value="beta-beta-alpha zinc fingers"/>
    <property type="match status" value="1"/>
</dbReference>
<dbReference type="Ensembl" id="ENSLLTT00000019297.1">
    <property type="protein sequence ID" value="ENSLLTP00000018607.1"/>
    <property type="gene ID" value="ENSLLTG00000014064.1"/>
</dbReference>
<dbReference type="GeneTree" id="ENSGT00940000154715"/>
<dbReference type="Pfam" id="PF00096">
    <property type="entry name" value="zf-C2H2"/>
    <property type="match status" value="2"/>
</dbReference>
<evidence type="ECO:0000256" key="4">
    <source>
        <dbReference type="ARBA" id="ARBA00022771"/>
    </source>
</evidence>
<evidence type="ECO:0000313" key="11">
    <source>
        <dbReference type="Ensembl" id="ENSLLTP00000018607.1"/>
    </source>
</evidence>
<dbReference type="PROSITE" id="PS50804">
    <property type="entry name" value="SCAN_BOX"/>
    <property type="match status" value="1"/>
</dbReference>
<evidence type="ECO:0000259" key="10">
    <source>
        <dbReference type="PROSITE" id="PS50804"/>
    </source>
</evidence>
<dbReference type="PANTHER" id="PTHR45935:SF15">
    <property type="entry name" value="SCAN BOX DOMAIN-CONTAINING PROTEIN"/>
    <property type="match status" value="1"/>
</dbReference>
<dbReference type="PROSITE" id="PS50157">
    <property type="entry name" value="ZINC_FINGER_C2H2_2"/>
    <property type="match status" value="2"/>
</dbReference>
<keyword evidence="12" id="KW-1185">Reference proteome</keyword>
<feature type="region of interest" description="Disordered" evidence="8">
    <location>
        <begin position="16"/>
        <end position="35"/>
    </location>
</feature>
<feature type="domain" description="C2H2-type" evidence="9">
    <location>
        <begin position="490"/>
        <end position="517"/>
    </location>
</feature>
<dbReference type="CDD" id="cd07936">
    <property type="entry name" value="SCAN"/>
    <property type="match status" value="1"/>
</dbReference>
<dbReference type="GO" id="GO:0008270">
    <property type="term" value="F:zinc ion binding"/>
    <property type="evidence" value="ECO:0007669"/>
    <property type="project" value="UniProtKB-KW"/>
</dbReference>
<accession>A0A8C5SJV9</accession>
<keyword evidence="4 7" id="KW-0863">Zinc-finger</keyword>
<feature type="domain" description="C2H2-type" evidence="9">
    <location>
        <begin position="518"/>
        <end position="544"/>
    </location>
</feature>
<evidence type="ECO:0000256" key="1">
    <source>
        <dbReference type="ARBA" id="ARBA00004123"/>
    </source>
</evidence>
<evidence type="ECO:0000256" key="2">
    <source>
        <dbReference type="ARBA" id="ARBA00022723"/>
    </source>
</evidence>
<keyword evidence="2" id="KW-0479">Metal-binding</keyword>
<dbReference type="InterPro" id="IPR003309">
    <property type="entry name" value="SCAN_dom"/>
</dbReference>
<keyword evidence="3" id="KW-0677">Repeat</keyword>
<dbReference type="SMART" id="SM00355">
    <property type="entry name" value="ZnF_C2H2"/>
    <property type="match status" value="2"/>
</dbReference>
<dbReference type="Pfam" id="PF02023">
    <property type="entry name" value="SCAN"/>
    <property type="match status" value="1"/>
</dbReference>
<dbReference type="GO" id="GO:0005634">
    <property type="term" value="C:nucleus"/>
    <property type="evidence" value="ECO:0007669"/>
    <property type="project" value="UniProtKB-SubCell"/>
</dbReference>
<dbReference type="SUPFAM" id="SSF47353">
    <property type="entry name" value="Retrovirus capsid dimerization domain-like"/>
    <property type="match status" value="1"/>
</dbReference>
<evidence type="ECO:0000259" key="9">
    <source>
        <dbReference type="PROSITE" id="PS50157"/>
    </source>
</evidence>
<name>A0A8C5SJV9_LATLA</name>
<evidence type="ECO:0000313" key="12">
    <source>
        <dbReference type="Proteomes" id="UP000694406"/>
    </source>
</evidence>
<feature type="domain" description="SCAN box" evidence="10">
    <location>
        <begin position="104"/>
        <end position="182"/>
    </location>
</feature>